<proteinExistence type="predicted"/>
<evidence type="ECO:0000256" key="1">
    <source>
        <dbReference type="SAM" id="MobiDB-lite"/>
    </source>
</evidence>
<gene>
    <name evidence="2" type="ORF">LCGC14_0476750</name>
</gene>
<name>A0A0F9STK3_9ZZZZ</name>
<sequence length="205" mass="25212">MGWNLKMKDKTKRPSKKNSNKYHREYYHNKLKNDPKFIEKRKERDKQRYYGDKEKAKQKYLKYMQKPGTKKRKLENHREWVKNNIKHVRNERNRYGRIRKKNDKSFKIKSNLRTRFWFVLQKYSSTSGEIVSKKYGINYTQIVEHLKPFPQDIENYHIDHVIPLSKFDFNNLSHIKIAFAPKNHQWLTKEQNMIKGNKLVHQDFK</sequence>
<dbReference type="EMBL" id="LAZR01000513">
    <property type="protein sequence ID" value="KKN65972.1"/>
    <property type="molecule type" value="Genomic_DNA"/>
</dbReference>
<feature type="compositionally biased region" description="Basic residues" evidence="1">
    <location>
        <begin position="9"/>
        <end position="21"/>
    </location>
</feature>
<dbReference type="AlphaFoldDB" id="A0A0F9STK3"/>
<evidence type="ECO:0000313" key="2">
    <source>
        <dbReference type="EMBL" id="KKN65972.1"/>
    </source>
</evidence>
<organism evidence="2">
    <name type="scientific">marine sediment metagenome</name>
    <dbReference type="NCBI Taxonomy" id="412755"/>
    <lineage>
        <taxon>unclassified sequences</taxon>
        <taxon>metagenomes</taxon>
        <taxon>ecological metagenomes</taxon>
    </lineage>
</organism>
<reference evidence="2" key="1">
    <citation type="journal article" date="2015" name="Nature">
        <title>Complex archaea that bridge the gap between prokaryotes and eukaryotes.</title>
        <authorList>
            <person name="Spang A."/>
            <person name="Saw J.H."/>
            <person name="Jorgensen S.L."/>
            <person name="Zaremba-Niedzwiedzka K."/>
            <person name="Martijn J."/>
            <person name="Lind A.E."/>
            <person name="van Eijk R."/>
            <person name="Schleper C."/>
            <person name="Guy L."/>
            <person name="Ettema T.J."/>
        </authorList>
    </citation>
    <scope>NUCLEOTIDE SEQUENCE</scope>
</reference>
<comment type="caution">
    <text evidence="2">The sequence shown here is derived from an EMBL/GenBank/DDBJ whole genome shotgun (WGS) entry which is preliminary data.</text>
</comment>
<accession>A0A0F9STK3</accession>
<feature type="region of interest" description="Disordered" evidence="1">
    <location>
        <begin position="1"/>
        <end position="23"/>
    </location>
</feature>
<protein>
    <submittedName>
        <fullName evidence="2">Uncharacterized protein</fullName>
    </submittedName>
</protein>